<keyword evidence="6 15" id="KW-0812">Transmembrane</keyword>
<dbReference type="Gene3D" id="1.10.238.10">
    <property type="entry name" value="EF-hand"/>
    <property type="match status" value="1"/>
</dbReference>
<feature type="transmembrane region" description="Helical" evidence="15">
    <location>
        <begin position="519"/>
        <end position="541"/>
    </location>
</feature>
<feature type="transmembrane region" description="Helical" evidence="15">
    <location>
        <begin position="1438"/>
        <end position="1461"/>
    </location>
</feature>
<feature type="transmembrane region" description="Helical" evidence="15">
    <location>
        <begin position="338"/>
        <end position="358"/>
    </location>
</feature>
<feature type="region of interest" description="Disordered" evidence="14">
    <location>
        <begin position="143"/>
        <end position="190"/>
    </location>
</feature>
<evidence type="ECO:0000256" key="1">
    <source>
        <dbReference type="ARBA" id="ARBA00004141"/>
    </source>
</evidence>
<gene>
    <name evidence="17" type="primary">CCH1_1</name>
    <name evidence="17" type="ORF">K7432_002213</name>
</gene>
<feature type="transmembrane region" description="Helical" evidence="15">
    <location>
        <begin position="1550"/>
        <end position="1568"/>
    </location>
</feature>
<keyword evidence="11 15" id="KW-0472">Membrane</keyword>
<keyword evidence="8" id="KW-0851">Voltage-gated channel</keyword>
<evidence type="ECO:0000259" key="16">
    <source>
        <dbReference type="PROSITE" id="PS50222"/>
    </source>
</evidence>
<evidence type="ECO:0000256" key="5">
    <source>
        <dbReference type="ARBA" id="ARBA00022673"/>
    </source>
</evidence>
<evidence type="ECO:0000313" key="18">
    <source>
        <dbReference type="Proteomes" id="UP001479436"/>
    </source>
</evidence>
<dbReference type="InterPro" id="IPR002048">
    <property type="entry name" value="EF_hand_dom"/>
</dbReference>
<feature type="compositionally biased region" description="Polar residues" evidence="14">
    <location>
        <begin position="35"/>
        <end position="59"/>
    </location>
</feature>
<dbReference type="InterPro" id="IPR027359">
    <property type="entry name" value="Volt_channel_dom_sf"/>
</dbReference>
<evidence type="ECO:0000256" key="3">
    <source>
        <dbReference type="ARBA" id="ARBA00022553"/>
    </source>
</evidence>
<feature type="compositionally biased region" description="Polar residues" evidence="14">
    <location>
        <begin position="151"/>
        <end position="178"/>
    </location>
</feature>
<feature type="transmembrane region" description="Helical" evidence="15">
    <location>
        <begin position="769"/>
        <end position="789"/>
    </location>
</feature>
<evidence type="ECO:0000256" key="15">
    <source>
        <dbReference type="SAM" id="Phobius"/>
    </source>
</evidence>
<evidence type="ECO:0000256" key="13">
    <source>
        <dbReference type="ARBA" id="ARBA00023303"/>
    </source>
</evidence>
<feature type="region of interest" description="Disordered" evidence="14">
    <location>
        <begin position="1"/>
        <end position="59"/>
    </location>
</feature>
<feature type="region of interest" description="Disordered" evidence="14">
    <location>
        <begin position="1974"/>
        <end position="2022"/>
    </location>
</feature>
<evidence type="ECO:0000256" key="4">
    <source>
        <dbReference type="ARBA" id="ARBA00022568"/>
    </source>
</evidence>
<keyword evidence="2" id="KW-0813">Transport</keyword>
<keyword evidence="13" id="KW-0407">Ion channel</keyword>
<feature type="region of interest" description="Disordered" evidence="14">
    <location>
        <begin position="211"/>
        <end position="232"/>
    </location>
</feature>
<evidence type="ECO:0000256" key="6">
    <source>
        <dbReference type="ARBA" id="ARBA00022692"/>
    </source>
</evidence>
<dbReference type="PANTHER" id="PTHR45628:SF7">
    <property type="entry name" value="VOLTAGE-DEPENDENT CALCIUM CHANNEL TYPE A SUBUNIT ALPHA-1"/>
    <property type="match status" value="1"/>
</dbReference>
<feature type="transmembrane region" description="Helical" evidence="15">
    <location>
        <begin position="931"/>
        <end position="958"/>
    </location>
</feature>
<feature type="transmembrane region" description="Helical" evidence="15">
    <location>
        <begin position="1263"/>
        <end position="1284"/>
    </location>
</feature>
<evidence type="ECO:0000256" key="2">
    <source>
        <dbReference type="ARBA" id="ARBA00022448"/>
    </source>
</evidence>
<keyword evidence="7" id="KW-0106">Calcium</keyword>
<keyword evidence="18" id="KW-1185">Reference proteome</keyword>
<comment type="caution">
    <text evidence="17">The sequence shown here is derived from an EMBL/GenBank/DDBJ whole genome shotgun (WGS) entry which is preliminary data.</text>
</comment>
<evidence type="ECO:0000256" key="11">
    <source>
        <dbReference type="ARBA" id="ARBA00023136"/>
    </source>
</evidence>
<dbReference type="InterPro" id="IPR005821">
    <property type="entry name" value="Ion_trans_dom"/>
</dbReference>
<feature type="transmembrane region" description="Helical" evidence="15">
    <location>
        <begin position="728"/>
        <end position="749"/>
    </location>
</feature>
<feature type="transmembrane region" description="Helical" evidence="15">
    <location>
        <begin position="1221"/>
        <end position="1243"/>
    </location>
</feature>
<feature type="compositionally biased region" description="Low complexity" evidence="14">
    <location>
        <begin position="1981"/>
        <end position="2010"/>
    </location>
</feature>
<feature type="transmembrane region" description="Helical" evidence="15">
    <location>
        <begin position="651"/>
        <end position="678"/>
    </location>
</feature>
<feature type="transmembrane region" description="Helical" evidence="15">
    <location>
        <begin position="1319"/>
        <end position="1345"/>
    </location>
</feature>
<keyword evidence="10" id="KW-0406">Ion transport</keyword>
<feature type="compositionally biased region" description="Low complexity" evidence="14">
    <location>
        <begin position="256"/>
        <end position="268"/>
    </location>
</feature>
<feature type="region of interest" description="Disordered" evidence="14">
    <location>
        <begin position="244"/>
        <end position="308"/>
    </location>
</feature>
<feature type="transmembrane region" description="Helical" evidence="15">
    <location>
        <begin position="850"/>
        <end position="872"/>
    </location>
</feature>
<keyword evidence="3" id="KW-0597">Phosphoprotein</keyword>
<dbReference type="InterPro" id="IPR050599">
    <property type="entry name" value="VDCC_alpha-1_subunit"/>
</dbReference>
<dbReference type="PROSITE" id="PS50222">
    <property type="entry name" value="EF_HAND_2"/>
    <property type="match status" value="1"/>
</dbReference>
<dbReference type="EMBL" id="JASJQH010000057">
    <property type="protein sequence ID" value="KAK9767737.1"/>
    <property type="molecule type" value="Genomic_DNA"/>
</dbReference>
<evidence type="ECO:0000256" key="9">
    <source>
        <dbReference type="ARBA" id="ARBA00022989"/>
    </source>
</evidence>
<feature type="domain" description="EF-hand" evidence="16">
    <location>
        <begin position="1774"/>
        <end position="1809"/>
    </location>
</feature>
<dbReference type="Proteomes" id="UP001479436">
    <property type="component" value="Unassembled WGS sequence"/>
</dbReference>
<feature type="transmembrane region" description="Helical" evidence="15">
    <location>
        <begin position="1183"/>
        <end position="1201"/>
    </location>
</feature>
<evidence type="ECO:0000256" key="10">
    <source>
        <dbReference type="ARBA" id="ARBA00023065"/>
    </source>
</evidence>
<comment type="subcellular location">
    <subcellularLocation>
        <location evidence="1">Membrane</location>
        <topology evidence="1">Multi-pass membrane protein</topology>
    </subcellularLocation>
</comment>
<dbReference type="SUPFAM" id="SSF81324">
    <property type="entry name" value="Voltage-gated potassium channels"/>
    <property type="match status" value="4"/>
</dbReference>
<evidence type="ECO:0000256" key="14">
    <source>
        <dbReference type="SAM" id="MobiDB-lite"/>
    </source>
</evidence>
<feature type="transmembrane region" description="Helical" evidence="15">
    <location>
        <begin position="1635"/>
        <end position="1660"/>
    </location>
</feature>
<name>A0ABR2X243_9FUNG</name>
<reference evidence="17 18" key="1">
    <citation type="submission" date="2023-04" db="EMBL/GenBank/DDBJ databases">
        <title>Genome of Basidiobolus ranarum AG-B5.</title>
        <authorList>
            <person name="Stajich J.E."/>
            <person name="Carter-House D."/>
            <person name="Gryganskyi A."/>
        </authorList>
    </citation>
    <scope>NUCLEOTIDE SEQUENCE [LARGE SCALE GENOMIC DNA]</scope>
    <source>
        <strain evidence="17 18">AG-B5</strain>
    </source>
</reference>
<evidence type="ECO:0000313" key="17">
    <source>
        <dbReference type="EMBL" id="KAK9767737.1"/>
    </source>
</evidence>
<feature type="compositionally biased region" description="Low complexity" evidence="14">
    <location>
        <begin position="23"/>
        <end position="34"/>
    </location>
</feature>
<accession>A0ABR2X243</accession>
<evidence type="ECO:0000256" key="7">
    <source>
        <dbReference type="ARBA" id="ARBA00022837"/>
    </source>
</evidence>
<feature type="transmembrane region" description="Helical" evidence="15">
    <location>
        <begin position="618"/>
        <end position="639"/>
    </location>
</feature>
<keyword evidence="5" id="KW-0107">Calcium channel</keyword>
<feature type="transmembrane region" description="Helical" evidence="15">
    <location>
        <begin position="465"/>
        <end position="483"/>
    </location>
</feature>
<keyword evidence="12" id="KW-0325">Glycoprotein</keyword>
<evidence type="ECO:0000256" key="12">
    <source>
        <dbReference type="ARBA" id="ARBA00023180"/>
    </source>
</evidence>
<feature type="transmembrane region" description="Helical" evidence="15">
    <location>
        <begin position="1518"/>
        <end position="1538"/>
    </location>
</feature>
<protein>
    <submittedName>
        <fullName evidence="17">Calcium channel protein</fullName>
    </submittedName>
</protein>
<keyword evidence="4" id="KW-0109">Calcium transport</keyword>
<feature type="transmembrane region" description="Helical" evidence="15">
    <location>
        <begin position="1580"/>
        <end position="1600"/>
    </location>
</feature>
<dbReference type="Gene3D" id="1.20.120.350">
    <property type="entry name" value="Voltage-gated potassium channels. Chain C"/>
    <property type="match status" value="4"/>
</dbReference>
<dbReference type="Pfam" id="PF00520">
    <property type="entry name" value="Ion_trans"/>
    <property type="match status" value="4"/>
</dbReference>
<keyword evidence="9 15" id="KW-1133">Transmembrane helix</keyword>
<organism evidence="17 18">
    <name type="scientific">Basidiobolus ranarum</name>
    <dbReference type="NCBI Taxonomy" id="34480"/>
    <lineage>
        <taxon>Eukaryota</taxon>
        <taxon>Fungi</taxon>
        <taxon>Fungi incertae sedis</taxon>
        <taxon>Zoopagomycota</taxon>
        <taxon>Entomophthoromycotina</taxon>
        <taxon>Basidiobolomycetes</taxon>
        <taxon>Basidiobolales</taxon>
        <taxon>Basidiobolaceae</taxon>
        <taxon>Basidiobolus</taxon>
    </lineage>
</organism>
<evidence type="ECO:0000256" key="8">
    <source>
        <dbReference type="ARBA" id="ARBA00022882"/>
    </source>
</evidence>
<dbReference type="PANTHER" id="PTHR45628">
    <property type="entry name" value="VOLTAGE-DEPENDENT CALCIUM CHANNEL TYPE A SUBUNIT ALPHA-1"/>
    <property type="match status" value="1"/>
</dbReference>
<feature type="transmembrane region" description="Helical" evidence="15">
    <location>
        <begin position="892"/>
        <end position="910"/>
    </location>
</feature>
<feature type="transmembrane region" description="Helical" evidence="15">
    <location>
        <begin position="1729"/>
        <end position="1762"/>
    </location>
</feature>
<sequence>MPAGLTPPRKLSDASENHATIPSNSAQASISNSSDGENSNCWHTELTVENGNPSTLESPEVLLNSTSNTPAINLISTEPLQPAPSYFDTEHTRAKISFTNNTIALSERERFSPRNHRLGESKKPFGNLVISTSNLSQHTITEHEETDMDSPYTSTVDKSSINSPTSEFLDPLTNQRNSIDSREFIGSGGSSTSQLYYPNWEQSPGETVIGPIFLSSGVGTGSQTPDNRRQRTARQSLANLVISASSRVVGSHESSDSPGSDSSNPSSPIELANSEVTTSQPPEAGRNALPKESQNTHPSIPSPLESGPAIERSIRLEGNSLYIFSPTNKLRQALSRILIYRWTEPFVCFLILLNWGILALSSRKESDKFVFGDTWEDYAQLCIYSLFTLECATRIIVYGLIFDPKPPKKDFSSKSSFIAVHPEKTISTFNSSKKEGESMGKSPGRITNPQASLPRAFLRHSYNRLDLIVVISFWVDLVLTLVGDGRFTLFKGLCALRPIRLLMLTGGLSVIQSSLKMSFPILVTVTMFICYFFVLFGIIGVHAFKGSLSRRCFLVDENGKLGIPALPERTCGGWYNGTKIMAVTDGLDDLSKGYTCPNGQICTNIENPEHGLVNFDNIFYATLNVFVVIATEGWTDIMYYAMDAEYGMFTAVYFCALIFIITFFIIQLFIASIVDTFAKIRANNKNRSAFTLNKPTRILKDTADGWTIVDDKQHAPNRNRIRRALHKIVYNQIFPYCGALAVAVDLISMSLRNVNSSPDQLIVLDHIEIIFTVLFAVEILLRFFAAVSFRQFWRQLSNRVDLFLAIATCIVITPYIRSRSIYRYFTAFQVIRSYRVVLCAPRVGQLVRKVFGSAMGIWNLLLYTVFFILFATSVAEQLFSGSFDFPDQQDDPYLTFDTIGEGFVALFQILTGENWTDILWDTMRSQNGIMIFVGAVFCVVFYFYSHFIIVNLFVAVFLENFEMEEEEKRLQQVHNYVHRSRGKSNLSRISPLLRNLNPYRHLKPSPELIKVPNFPSNMALQVRKNYFKQFLIDTSTSQCERKDSPKSVIGNSRLFKLFSCWGSRKSNRDSIELHPYQTVTTRNSLLGKNVVDQPFSYTQLIDQPQYPTLMEAPIRARKRRNSTFLGQSSASYVELRNESDEESDFQENHPMHNRALFILPPQNRLRLFCQGIVGSNKESFRSYFDWFILVCIFGSVVTAAIDNPIHRKYNYDLPVEEQTNIFHHLDIFFVVISTLEFTLRVLADGLLFTPNAYLLNGWNQLDFVVLVLYYISVIGQITEFSLLSRAIRASRALRPLRLIRQFKGMKEIMVSMLRGLPKIIDATILSLLFIIPFAIYGVTLFSGYFNQCNDKSVSGFFDCSGEYWHSYDEDGSNGVLIPRVWGNPYTHNFDSFGSAMLTLFTMASGEGWIEALFHGMSIPIDPEIQPKYLPYDKNWYNWIYFVVYMLFGSVFAIQLFIGISVEIFKNRSGMSLLTVEQRQWVDLQLQLKMVKPSKHPFRPSSSFAGWCFDILYEKRNRFSTIITSIMMLNVVVMMTEAWGQPRWVDNTRNFIYGAFALVYMFEISVKLCGSGFQRWYKSRWNIYDAIVTLGVALTVIFRMFRFQANILIQFQKIFLIGVAIRVFHKIESLKTLLQALVSSLPSILSITGLYALVLVIYSILFQEIFGLVKYGVDTTPNSNFRSFGNSLLMAIRMTTGENWHVVMFDMMVEPPFCVRGTDVYLDSDCGSTLWSLLLFISFYVICTYIFLNMFIVIVIGSFTYIYNSNSALELISKEDLIHWKRTWAEFDPQATGYISPEDLVPFFNKLSGKFRVKVFDPEYSITQLKAALNTPDTTPKPYEAQPSRFPQFNIRLLNQRLSTLDLATTRDRRHQFNQIYQEAMMIRERRGIPFAQLLRIFSYRLIDVEQFLGVAELLDRKEVDHAILGVWAIEKVRGILKTIVQRRKFLQKEPNLSFNTPISLKIPRIIINEGTGLTDTEEHSPVSSGSSSPISPVSPYLTRYPSHSSSPGSGPEHRQSLGEYLPPFPGVDSVDLDSSNILLSPNQANTILMTMSANRWFGSIDTTSEDES</sequence>
<proteinExistence type="predicted"/>
<dbReference type="Gene3D" id="1.10.287.70">
    <property type="match status" value="4"/>
</dbReference>